<proteinExistence type="predicted"/>
<dbReference type="AlphaFoldDB" id="A0A815IWF5"/>
<comment type="caution">
    <text evidence="5">The sequence shown here is derived from an EMBL/GenBank/DDBJ whole genome shotgun (WGS) entry which is preliminary data.</text>
</comment>
<keyword evidence="1 3" id="KW-0863">Zinc-finger</keyword>
<evidence type="ECO:0000256" key="3">
    <source>
        <dbReference type="PROSITE-ProRule" id="PRU00175"/>
    </source>
</evidence>
<keyword evidence="2" id="KW-0862">Zinc</keyword>
<dbReference type="InterPro" id="IPR013083">
    <property type="entry name" value="Znf_RING/FYVE/PHD"/>
</dbReference>
<dbReference type="GO" id="GO:0008270">
    <property type="term" value="F:zinc ion binding"/>
    <property type="evidence" value="ECO:0007669"/>
    <property type="project" value="UniProtKB-KW"/>
</dbReference>
<gene>
    <name evidence="5" type="ORF">GPM918_LOCUS32012</name>
    <name evidence="6" type="ORF">SRO942_LOCUS32670</name>
</gene>
<dbReference type="Pfam" id="PF13920">
    <property type="entry name" value="zf-C3HC4_3"/>
    <property type="match status" value="1"/>
</dbReference>
<accession>A0A815IWF5</accession>
<dbReference type="PROSITE" id="PS50089">
    <property type="entry name" value="ZF_RING_2"/>
    <property type="match status" value="1"/>
</dbReference>
<evidence type="ECO:0000256" key="2">
    <source>
        <dbReference type="ARBA" id="ARBA00022833"/>
    </source>
</evidence>
<dbReference type="EMBL" id="CAJNOQ010016086">
    <property type="protein sequence ID" value="CAF1374329.1"/>
    <property type="molecule type" value="Genomic_DNA"/>
</dbReference>
<evidence type="ECO:0000256" key="1">
    <source>
        <dbReference type="ARBA" id="ARBA00022771"/>
    </source>
</evidence>
<name>A0A815IWF5_9BILA</name>
<dbReference type="InterPro" id="IPR001841">
    <property type="entry name" value="Znf_RING"/>
</dbReference>
<keyword evidence="1 3" id="KW-0479">Metal-binding</keyword>
<dbReference type="Gene3D" id="3.30.40.10">
    <property type="entry name" value="Zinc/RING finger domain, C3HC4 (zinc finger)"/>
    <property type="match status" value="1"/>
</dbReference>
<evidence type="ECO:0000259" key="4">
    <source>
        <dbReference type="PROSITE" id="PS50089"/>
    </source>
</evidence>
<dbReference type="Proteomes" id="UP000663829">
    <property type="component" value="Unassembled WGS sequence"/>
</dbReference>
<dbReference type="EMBL" id="CAJOBC010077507">
    <property type="protein sequence ID" value="CAF4263507.1"/>
    <property type="molecule type" value="Genomic_DNA"/>
</dbReference>
<evidence type="ECO:0000313" key="6">
    <source>
        <dbReference type="EMBL" id="CAF4263507.1"/>
    </source>
</evidence>
<reference evidence="5" key="1">
    <citation type="submission" date="2021-02" db="EMBL/GenBank/DDBJ databases">
        <authorList>
            <person name="Nowell W R."/>
        </authorList>
    </citation>
    <scope>NUCLEOTIDE SEQUENCE</scope>
</reference>
<sequence>MEDICIFCTERLATVTFNACGHRQYCARCYRRTTQDGLKNCPICYGQVIAVQDSTAVQLRETTLNDSLSLYDDLKQDYPFGCLLFEECVPQEFIATRDVQQVVRQAMEAVKASRLDFRRLKVALKERLTIAQYQLVFVELIKDENLHGVLKQLDSRKFERRSVTRSVQEMVVRTIESPDNKAIVSRAVIGTAGSAVFDLATKGISGFVNASATGCAASNGAMFAIFSAVELYRWSKGADGREVAKNIGEHAVGSLCGFGGGYGGFFGGAAAGAAIGSAVPVIGTAIGGVIGGIIGTLFGGLVCDAFGRWVYRKFLPRKETARVDTKENVEHQITPEEVAEKAAEKFGINLQLDSFEEAQARFRRRLLGSHPDKHPDASEEERKRLTAETTDILACWLIVREYYNDRGQVESADCEEGFIRAFVLKVFEAATNQWRVARTYFHHVELDHDIDPATEKIEAITFYV</sequence>
<protein>
    <recommendedName>
        <fullName evidence="4">RING-type domain-containing protein</fullName>
    </recommendedName>
</protein>
<dbReference type="SMART" id="SM00184">
    <property type="entry name" value="RING"/>
    <property type="match status" value="1"/>
</dbReference>
<evidence type="ECO:0000313" key="7">
    <source>
        <dbReference type="Proteomes" id="UP000663829"/>
    </source>
</evidence>
<evidence type="ECO:0000313" key="5">
    <source>
        <dbReference type="EMBL" id="CAF1374329.1"/>
    </source>
</evidence>
<dbReference type="OrthoDB" id="10525436at2759"/>
<keyword evidence="7" id="KW-1185">Reference proteome</keyword>
<dbReference type="SUPFAM" id="SSF57850">
    <property type="entry name" value="RING/U-box"/>
    <property type="match status" value="1"/>
</dbReference>
<dbReference type="Proteomes" id="UP000681722">
    <property type="component" value="Unassembled WGS sequence"/>
</dbReference>
<organism evidence="5 7">
    <name type="scientific">Didymodactylos carnosus</name>
    <dbReference type="NCBI Taxonomy" id="1234261"/>
    <lineage>
        <taxon>Eukaryota</taxon>
        <taxon>Metazoa</taxon>
        <taxon>Spiralia</taxon>
        <taxon>Gnathifera</taxon>
        <taxon>Rotifera</taxon>
        <taxon>Eurotatoria</taxon>
        <taxon>Bdelloidea</taxon>
        <taxon>Philodinida</taxon>
        <taxon>Philodinidae</taxon>
        <taxon>Didymodactylos</taxon>
    </lineage>
</organism>
<feature type="domain" description="RING-type" evidence="4">
    <location>
        <begin position="5"/>
        <end position="44"/>
    </location>
</feature>